<sequence>MEKRFLDKVEDNATDFIRISVTQNNLQELKEIWDQWDDETKQLFYCDYDDFPYLLDVKVDKHLFRSLAQYWNTAYSCFTFGKLDLVPTVEEYTTLLHYPRIQVDKAYSRASNVPSFLKRLMSITGISKQWVAARIKQKGDIFRVGDALGHIDDAILDLFDQLEKRATPIPAISAETFRSLSACQRAGEGRFIGCAQLLLTWFHNHFWKVEKVSYRVFSENYSPLKEFYRLRQFIPAMQGLAQCEFAYKCDNYKKKVREISNAWNQTHKMKIFFANPMMTPAYDWWWGKRVNGYIPSASQESTRSIEGHLQVILDELEIVKQDFEKKSSELGKRIEKLKEEKI</sequence>
<reference evidence="3 4" key="1">
    <citation type="journal article" date="2019" name="Genome Biol. Evol.">
        <title>Insights into the evolution of the New World diploid cottons (Gossypium, subgenus Houzingenia) based on genome sequencing.</title>
        <authorList>
            <person name="Grover C.E."/>
            <person name="Arick M.A. 2nd"/>
            <person name="Thrash A."/>
            <person name="Conover J.L."/>
            <person name="Sanders W.S."/>
            <person name="Peterson D.G."/>
            <person name="Frelichowski J.E."/>
            <person name="Scheffler J.A."/>
            <person name="Scheffler B.E."/>
            <person name="Wendel J.F."/>
        </authorList>
    </citation>
    <scope>NUCLEOTIDE SEQUENCE [LARGE SCALE GENOMIC DNA]</scope>
    <source>
        <strain evidence="3">27</strain>
        <tissue evidence="3">Leaf</tissue>
    </source>
</reference>
<dbReference type="AlphaFoldDB" id="A0A7J8STT0"/>
<dbReference type="InterPro" id="IPR056647">
    <property type="entry name" value="DUF7745"/>
</dbReference>
<name>A0A7J8STT0_GOSDV</name>
<evidence type="ECO:0000256" key="1">
    <source>
        <dbReference type="SAM" id="Coils"/>
    </source>
</evidence>
<gene>
    <name evidence="3" type="ORF">Godav_023833</name>
</gene>
<evidence type="ECO:0000313" key="4">
    <source>
        <dbReference type="Proteomes" id="UP000593561"/>
    </source>
</evidence>
<keyword evidence="4" id="KW-1185">Reference proteome</keyword>
<organism evidence="3 4">
    <name type="scientific">Gossypium davidsonii</name>
    <name type="common">Davidson's cotton</name>
    <name type="synonym">Gossypium klotzschianum subsp. davidsonii</name>
    <dbReference type="NCBI Taxonomy" id="34287"/>
    <lineage>
        <taxon>Eukaryota</taxon>
        <taxon>Viridiplantae</taxon>
        <taxon>Streptophyta</taxon>
        <taxon>Embryophyta</taxon>
        <taxon>Tracheophyta</taxon>
        <taxon>Spermatophyta</taxon>
        <taxon>Magnoliopsida</taxon>
        <taxon>eudicotyledons</taxon>
        <taxon>Gunneridae</taxon>
        <taxon>Pentapetalae</taxon>
        <taxon>rosids</taxon>
        <taxon>malvids</taxon>
        <taxon>Malvales</taxon>
        <taxon>Malvaceae</taxon>
        <taxon>Malvoideae</taxon>
        <taxon>Gossypium</taxon>
    </lineage>
</organism>
<protein>
    <recommendedName>
        <fullName evidence="2">DUF7745 domain-containing protein</fullName>
    </recommendedName>
</protein>
<dbReference type="EMBL" id="JABFAC010000011">
    <property type="protein sequence ID" value="MBA0629245.1"/>
    <property type="molecule type" value="Genomic_DNA"/>
</dbReference>
<keyword evidence="1" id="KW-0175">Coiled coil</keyword>
<accession>A0A7J8STT0</accession>
<evidence type="ECO:0000313" key="3">
    <source>
        <dbReference type="EMBL" id="MBA0629245.1"/>
    </source>
</evidence>
<dbReference type="Pfam" id="PF24924">
    <property type="entry name" value="DUF7745"/>
    <property type="match status" value="1"/>
</dbReference>
<proteinExistence type="predicted"/>
<dbReference type="PANTHER" id="PTHR48200:SF1">
    <property type="entry name" value="AMINOTRANSFERASE-LIKE PLANT MOBILE DOMAIN-CONTAINING PROTEIN"/>
    <property type="match status" value="1"/>
</dbReference>
<feature type="coiled-coil region" evidence="1">
    <location>
        <begin position="313"/>
        <end position="340"/>
    </location>
</feature>
<feature type="domain" description="DUF7745" evidence="2">
    <location>
        <begin position="30"/>
        <end position="141"/>
    </location>
</feature>
<comment type="caution">
    <text evidence="3">The sequence shown here is derived from an EMBL/GenBank/DDBJ whole genome shotgun (WGS) entry which is preliminary data.</text>
</comment>
<dbReference type="PANTHER" id="PTHR48200">
    <property type="entry name" value="PROTEIN, PUTATIVE-RELATED"/>
    <property type="match status" value="1"/>
</dbReference>
<dbReference type="Proteomes" id="UP000593561">
    <property type="component" value="Unassembled WGS sequence"/>
</dbReference>
<evidence type="ECO:0000259" key="2">
    <source>
        <dbReference type="Pfam" id="PF24924"/>
    </source>
</evidence>